<evidence type="ECO:0000259" key="10">
    <source>
        <dbReference type="PROSITE" id="PS50192"/>
    </source>
</evidence>
<dbReference type="Proteomes" id="UP000053029">
    <property type="component" value="Unassembled WGS sequence"/>
</dbReference>
<evidence type="ECO:0000313" key="12">
    <source>
        <dbReference type="Proteomes" id="UP000053029"/>
    </source>
</evidence>
<gene>
    <name evidence="11" type="ORF">Z517_04219</name>
</gene>
<feature type="domain" description="T-SNARE coiled-coil homology" evidence="10">
    <location>
        <begin position="290"/>
        <end position="352"/>
    </location>
</feature>
<dbReference type="Gene3D" id="1.20.5.110">
    <property type="match status" value="1"/>
</dbReference>
<protein>
    <recommendedName>
        <fullName evidence="10">t-SNARE coiled-coil homology domain-containing protein</fullName>
    </recommendedName>
</protein>
<keyword evidence="4" id="KW-0812">Transmembrane</keyword>
<evidence type="ECO:0000313" key="11">
    <source>
        <dbReference type="EMBL" id="KIW81194.1"/>
    </source>
</evidence>
<keyword evidence="6" id="KW-1133">Transmembrane helix</keyword>
<dbReference type="STRING" id="1442368.A0A0D2H9D2"/>
<dbReference type="SUPFAM" id="SSF58038">
    <property type="entry name" value="SNARE fusion complex"/>
    <property type="match status" value="1"/>
</dbReference>
<dbReference type="AlphaFoldDB" id="A0A0D2H9D2"/>
<dbReference type="SMART" id="SM00397">
    <property type="entry name" value="t_SNARE"/>
    <property type="match status" value="1"/>
</dbReference>
<proteinExistence type="inferred from homology"/>
<dbReference type="OrthoDB" id="342981at2759"/>
<organism evidence="11 12">
    <name type="scientific">Fonsecaea pedrosoi CBS 271.37</name>
    <dbReference type="NCBI Taxonomy" id="1442368"/>
    <lineage>
        <taxon>Eukaryota</taxon>
        <taxon>Fungi</taxon>
        <taxon>Dikarya</taxon>
        <taxon>Ascomycota</taxon>
        <taxon>Pezizomycotina</taxon>
        <taxon>Eurotiomycetes</taxon>
        <taxon>Chaetothyriomycetidae</taxon>
        <taxon>Chaetothyriales</taxon>
        <taxon>Herpotrichiellaceae</taxon>
        <taxon>Fonsecaea</taxon>
    </lineage>
</organism>
<dbReference type="Pfam" id="PF05739">
    <property type="entry name" value="SNARE"/>
    <property type="match status" value="1"/>
</dbReference>
<feature type="region of interest" description="Disordered" evidence="9">
    <location>
        <begin position="222"/>
        <end position="251"/>
    </location>
</feature>
<dbReference type="Pfam" id="PF10496">
    <property type="entry name" value="Syntaxin-18_N"/>
    <property type="match status" value="1"/>
</dbReference>
<comment type="similarity">
    <text evidence="2">Belongs to the syntaxin family.</text>
</comment>
<dbReference type="RefSeq" id="XP_013285002.1">
    <property type="nucleotide sequence ID" value="XM_013429548.1"/>
</dbReference>
<dbReference type="EMBL" id="KN846971">
    <property type="protein sequence ID" value="KIW81194.1"/>
    <property type="molecule type" value="Genomic_DNA"/>
</dbReference>
<dbReference type="InterPro" id="IPR019529">
    <property type="entry name" value="Syntaxin-18_N"/>
</dbReference>
<dbReference type="HOGENOM" id="CLU_047847_0_0_1"/>
<evidence type="ECO:0000256" key="4">
    <source>
        <dbReference type="ARBA" id="ARBA00022692"/>
    </source>
</evidence>
<dbReference type="InterPro" id="IPR000727">
    <property type="entry name" value="T_SNARE_dom"/>
</dbReference>
<evidence type="ECO:0000256" key="5">
    <source>
        <dbReference type="ARBA" id="ARBA00022927"/>
    </source>
</evidence>
<dbReference type="PANTHER" id="PTHR15959:SF0">
    <property type="entry name" value="SYNTAXIN-18"/>
    <property type="match status" value="1"/>
</dbReference>
<evidence type="ECO:0000256" key="8">
    <source>
        <dbReference type="ARBA" id="ARBA00023136"/>
    </source>
</evidence>
<sequence>MTNLTAPLSDILVQKHSSKGLGQNHRDLVGQLDSFLHEAYQINQSISSLLRYLRAIRTPYLSTAPPPRHQKHTAGDRHAAAVSHSLGGEVPEHLNDAQREAIDSETSSVLRDINNKITNLTSAVTLQHDTASKVLERKYGKPDGFLWRWAAGDGDTPDAGKSPKQLDEEGQLRTTKMFRDGVLWYLNKYLKDAITTQQEMVEKRLEREQQKQMSILYNPRNKGVRASRDAETGTMNGGPEATTTTLPPTQDLRGHDDYKPWADSSQGGGVEQELSPEQLQLFEEENRGIVEHFNDQLAKVTQVEKSLMEIGSLQQTLVGHLSVQGEMIDTLVQDAANTDENVRKGNRELKRASERGSTARLVFYATVGFCSFLVVWDLIF</sequence>
<dbReference type="PANTHER" id="PTHR15959">
    <property type="entry name" value="SYNTAXIN-18"/>
    <property type="match status" value="1"/>
</dbReference>
<name>A0A0D2H9D2_9EURO</name>
<dbReference type="CDD" id="cd15850">
    <property type="entry name" value="SNARE_syntaxin18"/>
    <property type="match status" value="1"/>
</dbReference>
<keyword evidence="7" id="KW-0175">Coiled coil</keyword>
<comment type="subcellular location">
    <subcellularLocation>
        <location evidence="1">Membrane</location>
        <topology evidence="1">Single-pass type IV membrane protein</topology>
    </subcellularLocation>
</comment>
<dbReference type="GeneID" id="25303709"/>
<evidence type="ECO:0000256" key="6">
    <source>
        <dbReference type="ARBA" id="ARBA00022989"/>
    </source>
</evidence>
<dbReference type="GO" id="GO:0005783">
    <property type="term" value="C:endoplasmic reticulum"/>
    <property type="evidence" value="ECO:0007669"/>
    <property type="project" value="TreeGrafter"/>
</dbReference>
<accession>A0A0D2H9D2</accession>
<keyword evidence="8" id="KW-0472">Membrane</keyword>
<dbReference type="GO" id="GO:0006890">
    <property type="term" value="P:retrograde vesicle-mediated transport, Golgi to endoplasmic reticulum"/>
    <property type="evidence" value="ECO:0007669"/>
    <property type="project" value="TreeGrafter"/>
</dbReference>
<reference evidence="11 12" key="1">
    <citation type="submission" date="2015-01" db="EMBL/GenBank/DDBJ databases">
        <title>The Genome Sequence of Fonsecaea pedrosoi CBS 271.37.</title>
        <authorList>
            <consortium name="The Broad Institute Genomics Platform"/>
            <person name="Cuomo C."/>
            <person name="de Hoog S."/>
            <person name="Gorbushina A."/>
            <person name="Stielow B."/>
            <person name="Teixiera M."/>
            <person name="Abouelleil A."/>
            <person name="Chapman S.B."/>
            <person name="Priest M."/>
            <person name="Young S.K."/>
            <person name="Wortman J."/>
            <person name="Nusbaum C."/>
            <person name="Birren B."/>
        </authorList>
    </citation>
    <scope>NUCLEOTIDE SEQUENCE [LARGE SCALE GENOMIC DNA]</scope>
    <source>
        <strain evidence="11 12">CBS 271.37</strain>
    </source>
</reference>
<evidence type="ECO:0000256" key="3">
    <source>
        <dbReference type="ARBA" id="ARBA00022448"/>
    </source>
</evidence>
<dbReference type="GO" id="GO:0031201">
    <property type="term" value="C:SNARE complex"/>
    <property type="evidence" value="ECO:0007669"/>
    <property type="project" value="TreeGrafter"/>
</dbReference>
<keyword evidence="5" id="KW-0653">Protein transport</keyword>
<keyword evidence="12" id="KW-1185">Reference proteome</keyword>
<dbReference type="GO" id="GO:0015031">
    <property type="term" value="P:protein transport"/>
    <property type="evidence" value="ECO:0007669"/>
    <property type="project" value="UniProtKB-KW"/>
</dbReference>
<evidence type="ECO:0000256" key="9">
    <source>
        <dbReference type="SAM" id="MobiDB-lite"/>
    </source>
</evidence>
<dbReference type="VEuPathDB" id="FungiDB:Z517_04219"/>
<evidence type="ECO:0000256" key="1">
    <source>
        <dbReference type="ARBA" id="ARBA00004211"/>
    </source>
</evidence>
<evidence type="ECO:0000256" key="7">
    <source>
        <dbReference type="ARBA" id="ARBA00023054"/>
    </source>
</evidence>
<dbReference type="PROSITE" id="PS50192">
    <property type="entry name" value="T_SNARE"/>
    <property type="match status" value="1"/>
</dbReference>
<evidence type="ECO:0000256" key="2">
    <source>
        <dbReference type="ARBA" id="ARBA00009063"/>
    </source>
</evidence>
<keyword evidence="3" id="KW-0813">Transport</keyword>